<dbReference type="EMBL" id="BSXV01001641">
    <property type="protein sequence ID" value="GME93477.1"/>
    <property type="molecule type" value="Genomic_DNA"/>
</dbReference>
<comment type="caution">
    <text evidence="1">The sequence shown here is derived from an EMBL/GenBank/DDBJ whole genome shotgun (WGS) entry which is preliminary data.</text>
</comment>
<accession>A0ACB5TTE7</accession>
<dbReference type="Proteomes" id="UP001165101">
    <property type="component" value="Unassembled WGS sequence"/>
</dbReference>
<name>A0ACB5TTE7_CANBO</name>
<organism evidence="1 2">
    <name type="scientific">Candida boidinii</name>
    <name type="common">Yeast</name>
    <dbReference type="NCBI Taxonomy" id="5477"/>
    <lineage>
        <taxon>Eukaryota</taxon>
        <taxon>Fungi</taxon>
        <taxon>Dikarya</taxon>
        <taxon>Ascomycota</taxon>
        <taxon>Saccharomycotina</taxon>
        <taxon>Pichiomycetes</taxon>
        <taxon>Pichiales</taxon>
        <taxon>Pichiaceae</taxon>
        <taxon>Ogataea</taxon>
        <taxon>Ogataea/Candida clade</taxon>
    </lineage>
</organism>
<evidence type="ECO:0000313" key="1">
    <source>
        <dbReference type="EMBL" id="GME93477.1"/>
    </source>
</evidence>
<evidence type="ECO:0000313" key="2">
    <source>
        <dbReference type="Proteomes" id="UP001165101"/>
    </source>
</evidence>
<gene>
    <name evidence="1" type="ORF">Cboi01_000315500</name>
</gene>
<protein>
    <submittedName>
        <fullName evidence="1">Unnamed protein product</fullName>
    </submittedName>
</protein>
<keyword evidence="2" id="KW-1185">Reference proteome</keyword>
<sequence>MSFLNQRQEEELKKSVIQYLTPLLKSETINKENKNTSTLINDELLNQLTNKLLDVSYTDYEIKYKNTLPSNYLEKKWSTVLKLQRKIVDLENELASKSDIIKDLKKLNLSNDINSFSANNNNKDINRDSNGTDVKINWVPSKVKNVLKLYNSSITSIAIHPLKPIVASSSNDGMITIWNILDLSQPELIIRNAHTRTINSLAFTPYEISLSNLNNNNNNNNNNSSRNINNNNKNSNQILQDSKIYLASCSSDLYIKIWDIDNNNNSSSNSDPNMGTVPTTRTPVRTLVGHDHIISKIQFNPSNPLELVSCSRDKSIKIWDLTKNLCIKTFIGHSEWVRCIDIKNGYVLSCSNDHSVRLSHLSSGTGIGLMIGHKQVVETCKFIPMESNKYLDLLTNKLLNSFNNASNNTSGTSGDSFNANSIVNNQLYEKLGYKYAISGGRDDLIHIWLLPLPEFRPHRPPLPSLNPQGLLILTLNEHSSWVRNIDFHPNGEIFSTCSDDKSIKIWNFKKLSKLSKLSKNFEDGDNEKEKENLKLINDLSDFQSIDNLKSHNGFVNCIQFAPPVIGFHKLLEENVKDKDTNGNEQNSTSSSSSQSNDNMDEKMELLKKRKLLEQSIRCFFVSGSTDNTVKIWV</sequence>
<reference evidence="1" key="1">
    <citation type="submission" date="2023-04" db="EMBL/GenBank/DDBJ databases">
        <title>Candida boidinii NBRC 1967.</title>
        <authorList>
            <person name="Ichikawa N."/>
            <person name="Sato H."/>
            <person name="Tonouchi N."/>
        </authorList>
    </citation>
    <scope>NUCLEOTIDE SEQUENCE</scope>
    <source>
        <strain evidence="1">NBRC 1967</strain>
    </source>
</reference>
<proteinExistence type="predicted"/>